<reference evidence="1 2" key="1">
    <citation type="submission" date="2013-05" db="EMBL/GenBank/DDBJ databases">
        <title>Genome assembly of Chondromyces apiculatus DSM 436.</title>
        <authorList>
            <person name="Sharma G."/>
            <person name="Khatri I."/>
            <person name="Kaur C."/>
            <person name="Mayilraj S."/>
            <person name="Subramanian S."/>
        </authorList>
    </citation>
    <scope>NUCLEOTIDE SEQUENCE [LARGE SCALE GENOMIC DNA]</scope>
    <source>
        <strain evidence="1 2">DSM 436</strain>
    </source>
</reference>
<protein>
    <submittedName>
        <fullName evidence="1">Uncharacterized protein</fullName>
    </submittedName>
</protein>
<gene>
    <name evidence="1" type="ORF">CAP_5450</name>
</gene>
<dbReference type="Proteomes" id="UP000019678">
    <property type="component" value="Unassembled WGS sequence"/>
</dbReference>
<dbReference type="EMBL" id="ASRX01000045">
    <property type="protein sequence ID" value="EYF03466.1"/>
    <property type="molecule type" value="Genomic_DNA"/>
</dbReference>
<evidence type="ECO:0000313" key="1">
    <source>
        <dbReference type="EMBL" id="EYF03466.1"/>
    </source>
</evidence>
<organism evidence="1 2">
    <name type="scientific">Chondromyces apiculatus DSM 436</name>
    <dbReference type="NCBI Taxonomy" id="1192034"/>
    <lineage>
        <taxon>Bacteria</taxon>
        <taxon>Pseudomonadati</taxon>
        <taxon>Myxococcota</taxon>
        <taxon>Polyangia</taxon>
        <taxon>Polyangiales</taxon>
        <taxon>Polyangiaceae</taxon>
        <taxon>Chondromyces</taxon>
    </lineage>
</organism>
<dbReference type="STRING" id="1192034.CAP_5450"/>
<sequence>MPPLRGVHVRLGALPGVGPFRLSGFWTDPAPDGSEAPLQRT</sequence>
<proteinExistence type="predicted"/>
<dbReference type="AlphaFoldDB" id="A0A017T4G7"/>
<evidence type="ECO:0000313" key="2">
    <source>
        <dbReference type="Proteomes" id="UP000019678"/>
    </source>
</evidence>
<name>A0A017T4G7_9BACT</name>
<comment type="caution">
    <text evidence="1">The sequence shown here is derived from an EMBL/GenBank/DDBJ whole genome shotgun (WGS) entry which is preliminary data.</text>
</comment>
<keyword evidence="2" id="KW-1185">Reference proteome</keyword>
<accession>A0A017T4G7</accession>